<dbReference type="PANTHER" id="PTHR22852:SF0">
    <property type="entry name" value="DENTICLELESS PROTEIN HOMOLOG"/>
    <property type="match status" value="1"/>
</dbReference>
<dbReference type="InterPro" id="IPR036322">
    <property type="entry name" value="WD40_repeat_dom_sf"/>
</dbReference>
<dbReference type="GO" id="GO:0030674">
    <property type="term" value="F:protein-macromolecule adaptor activity"/>
    <property type="evidence" value="ECO:0007669"/>
    <property type="project" value="TreeGrafter"/>
</dbReference>
<dbReference type="GO" id="GO:0043161">
    <property type="term" value="P:proteasome-mediated ubiquitin-dependent protein catabolic process"/>
    <property type="evidence" value="ECO:0007669"/>
    <property type="project" value="TreeGrafter"/>
</dbReference>
<dbReference type="SMART" id="SM00320">
    <property type="entry name" value="WD40"/>
    <property type="match status" value="1"/>
</dbReference>
<evidence type="ECO:0000256" key="4">
    <source>
        <dbReference type="PROSITE-ProRule" id="PRU00221"/>
    </source>
</evidence>
<reference evidence="6" key="2">
    <citation type="journal article" date="2017" name="Nat. Plants">
        <title>The Aegilops tauschii genome reveals multiple impacts of transposons.</title>
        <authorList>
            <person name="Zhao G."/>
            <person name="Zou C."/>
            <person name="Li K."/>
            <person name="Wang K."/>
            <person name="Li T."/>
            <person name="Gao L."/>
            <person name="Zhang X."/>
            <person name="Wang H."/>
            <person name="Yang Z."/>
            <person name="Liu X."/>
            <person name="Jiang W."/>
            <person name="Mao L."/>
            <person name="Kong X."/>
            <person name="Jiao Y."/>
            <person name="Jia J."/>
        </authorList>
    </citation>
    <scope>NUCLEOTIDE SEQUENCE [LARGE SCALE GENOMIC DNA]</scope>
    <source>
        <strain evidence="6">cv. AL8/78</strain>
    </source>
</reference>
<dbReference type="Proteomes" id="UP000015105">
    <property type="component" value="Chromosome 4D"/>
</dbReference>
<organism evidence="5 6">
    <name type="scientific">Aegilops tauschii subsp. strangulata</name>
    <name type="common">Goatgrass</name>
    <dbReference type="NCBI Taxonomy" id="200361"/>
    <lineage>
        <taxon>Eukaryota</taxon>
        <taxon>Viridiplantae</taxon>
        <taxon>Streptophyta</taxon>
        <taxon>Embryophyta</taxon>
        <taxon>Tracheophyta</taxon>
        <taxon>Spermatophyta</taxon>
        <taxon>Magnoliopsida</taxon>
        <taxon>Liliopsida</taxon>
        <taxon>Poales</taxon>
        <taxon>Poaceae</taxon>
        <taxon>BOP clade</taxon>
        <taxon>Pooideae</taxon>
        <taxon>Triticodae</taxon>
        <taxon>Triticeae</taxon>
        <taxon>Triticinae</taxon>
        <taxon>Aegilops</taxon>
    </lineage>
</organism>
<dbReference type="PROSITE" id="PS50082">
    <property type="entry name" value="WD_REPEATS_2"/>
    <property type="match status" value="1"/>
</dbReference>
<dbReference type="AlphaFoldDB" id="A0A453H576"/>
<evidence type="ECO:0000256" key="3">
    <source>
        <dbReference type="ARBA" id="ARBA00038344"/>
    </source>
</evidence>
<reference evidence="5" key="5">
    <citation type="journal article" date="2021" name="G3 (Bethesda)">
        <title>Aegilops tauschii genome assembly Aet v5.0 features greater sequence contiguity and improved annotation.</title>
        <authorList>
            <person name="Wang L."/>
            <person name="Zhu T."/>
            <person name="Rodriguez J.C."/>
            <person name="Deal K.R."/>
            <person name="Dubcovsky J."/>
            <person name="McGuire P.E."/>
            <person name="Lux T."/>
            <person name="Spannagl M."/>
            <person name="Mayer K.F.X."/>
            <person name="Baldrich P."/>
            <person name="Meyers B.C."/>
            <person name="Huo N."/>
            <person name="Gu Y.Q."/>
            <person name="Zhou H."/>
            <person name="Devos K.M."/>
            <person name="Bennetzen J.L."/>
            <person name="Unver T."/>
            <person name="Budak H."/>
            <person name="Gulick P.J."/>
            <person name="Galiba G."/>
            <person name="Kalapos B."/>
            <person name="Nelson D.R."/>
            <person name="Li P."/>
            <person name="You F.M."/>
            <person name="Luo M.C."/>
            <person name="Dvorak J."/>
        </authorList>
    </citation>
    <scope>NUCLEOTIDE SEQUENCE [LARGE SCALE GENOMIC DNA]</scope>
    <source>
        <strain evidence="5">cv. AL8/78</strain>
    </source>
</reference>
<name>A0A453H576_AEGTS</name>
<dbReference type="EnsemblPlants" id="AET4Gv20069200.21">
    <property type="protein sequence ID" value="AET4Gv20069200.21"/>
    <property type="gene ID" value="AET4Gv20069200"/>
</dbReference>
<dbReference type="SUPFAM" id="SSF50978">
    <property type="entry name" value="WD40 repeat-like"/>
    <property type="match status" value="1"/>
</dbReference>
<keyword evidence="6" id="KW-1185">Reference proteome</keyword>
<comment type="similarity">
    <text evidence="3">Belongs to the WD repeat cdt2 family.</text>
</comment>
<keyword evidence="4" id="KW-0853">WD repeat</keyword>
<reference evidence="6" key="1">
    <citation type="journal article" date="2014" name="Science">
        <title>Ancient hybridizations among the ancestral genomes of bread wheat.</title>
        <authorList>
            <consortium name="International Wheat Genome Sequencing Consortium,"/>
            <person name="Marcussen T."/>
            <person name="Sandve S.R."/>
            <person name="Heier L."/>
            <person name="Spannagl M."/>
            <person name="Pfeifer M."/>
            <person name="Jakobsen K.S."/>
            <person name="Wulff B.B."/>
            <person name="Steuernagel B."/>
            <person name="Mayer K.F."/>
            <person name="Olsen O.A."/>
        </authorList>
    </citation>
    <scope>NUCLEOTIDE SEQUENCE [LARGE SCALE GENOMIC DNA]</scope>
    <source>
        <strain evidence="6">cv. AL8/78</strain>
    </source>
</reference>
<reference evidence="5" key="3">
    <citation type="journal article" date="2017" name="Nature">
        <title>Genome sequence of the progenitor of the wheat D genome Aegilops tauschii.</title>
        <authorList>
            <person name="Luo M.C."/>
            <person name="Gu Y.Q."/>
            <person name="Puiu D."/>
            <person name="Wang H."/>
            <person name="Twardziok S.O."/>
            <person name="Deal K.R."/>
            <person name="Huo N."/>
            <person name="Zhu T."/>
            <person name="Wang L."/>
            <person name="Wang Y."/>
            <person name="McGuire P.E."/>
            <person name="Liu S."/>
            <person name="Long H."/>
            <person name="Ramasamy R.K."/>
            <person name="Rodriguez J.C."/>
            <person name="Van S.L."/>
            <person name="Yuan L."/>
            <person name="Wang Z."/>
            <person name="Xia Z."/>
            <person name="Xiao L."/>
            <person name="Anderson O.D."/>
            <person name="Ouyang S."/>
            <person name="Liang Y."/>
            <person name="Zimin A.V."/>
            <person name="Pertea G."/>
            <person name="Qi P."/>
            <person name="Bennetzen J.L."/>
            <person name="Dai X."/>
            <person name="Dawson M.W."/>
            <person name="Muller H.G."/>
            <person name="Kugler K."/>
            <person name="Rivarola-Duarte L."/>
            <person name="Spannagl M."/>
            <person name="Mayer K.F.X."/>
            <person name="Lu F.H."/>
            <person name="Bevan M.W."/>
            <person name="Leroy P."/>
            <person name="Li P."/>
            <person name="You F.M."/>
            <person name="Sun Q."/>
            <person name="Liu Z."/>
            <person name="Lyons E."/>
            <person name="Wicker T."/>
            <person name="Salzberg S.L."/>
            <person name="Devos K.M."/>
            <person name="Dvorak J."/>
        </authorList>
    </citation>
    <scope>NUCLEOTIDE SEQUENCE [LARGE SCALE GENOMIC DNA]</scope>
    <source>
        <strain evidence="5">cv. AL8/78</strain>
    </source>
</reference>
<protein>
    <submittedName>
        <fullName evidence="5">Uncharacterized protein</fullName>
    </submittedName>
</protein>
<dbReference type="Gene3D" id="2.130.10.10">
    <property type="entry name" value="YVTN repeat-like/Quinoprotein amine dehydrogenase"/>
    <property type="match status" value="1"/>
</dbReference>
<accession>A0A453H576</accession>
<keyword evidence="2" id="KW-0833">Ubl conjugation pathway</keyword>
<dbReference type="InterPro" id="IPR001680">
    <property type="entry name" value="WD40_rpt"/>
</dbReference>
<dbReference type="Pfam" id="PF00400">
    <property type="entry name" value="WD40"/>
    <property type="match status" value="2"/>
</dbReference>
<dbReference type="PANTHER" id="PTHR22852">
    <property type="entry name" value="LETHAL 2 DENTICLELESS PROTEIN RETINOIC ACID-REGULATED NUCLEAR MATRIX-ASSOCIATED PROTEIN"/>
    <property type="match status" value="1"/>
</dbReference>
<evidence type="ECO:0000313" key="6">
    <source>
        <dbReference type="Proteomes" id="UP000015105"/>
    </source>
</evidence>
<evidence type="ECO:0000256" key="2">
    <source>
        <dbReference type="ARBA" id="ARBA00022786"/>
    </source>
</evidence>
<reference evidence="5" key="4">
    <citation type="submission" date="2019-03" db="UniProtKB">
        <authorList>
            <consortium name="EnsemblPlants"/>
        </authorList>
    </citation>
    <scope>IDENTIFICATION</scope>
</reference>
<sequence>ETRLSDWVAHNNAIFDVCWIKEGSQLLTASGDQTVKIWSVENKKCLGVLSGHTGSVKSLSCHSSNPG</sequence>
<evidence type="ECO:0000256" key="1">
    <source>
        <dbReference type="ARBA" id="ARBA00004906"/>
    </source>
</evidence>
<comment type="pathway">
    <text evidence="1">Protein modification; protein ubiquitination.</text>
</comment>
<dbReference type="PROSITE" id="PS50294">
    <property type="entry name" value="WD_REPEATS_REGION"/>
    <property type="match status" value="1"/>
</dbReference>
<dbReference type="GO" id="GO:0005634">
    <property type="term" value="C:nucleus"/>
    <property type="evidence" value="ECO:0007669"/>
    <property type="project" value="TreeGrafter"/>
</dbReference>
<dbReference type="InterPro" id="IPR051865">
    <property type="entry name" value="WD-repeat_CDT2_adapter"/>
</dbReference>
<evidence type="ECO:0000313" key="5">
    <source>
        <dbReference type="EnsemblPlants" id="AET4Gv20069200.21"/>
    </source>
</evidence>
<dbReference type="InterPro" id="IPR015943">
    <property type="entry name" value="WD40/YVTN_repeat-like_dom_sf"/>
</dbReference>
<feature type="repeat" description="WD" evidence="4">
    <location>
        <begin position="7"/>
        <end position="48"/>
    </location>
</feature>
<proteinExistence type="inferred from homology"/>
<dbReference type="Gramene" id="AET4Gv20069200.21">
    <property type="protein sequence ID" value="AET4Gv20069200.21"/>
    <property type="gene ID" value="AET4Gv20069200"/>
</dbReference>